<feature type="region of interest" description="Disordered" evidence="1">
    <location>
        <begin position="30"/>
        <end position="57"/>
    </location>
</feature>
<dbReference type="EnsemblMetazoa" id="G21226.2">
    <property type="protein sequence ID" value="G21226.2:cds"/>
    <property type="gene ID" value="G21226"/>
</dbReference>
<accession>A0A8W8JZE6</accession>
<evidence type="ECO:0000313" key="2">
    <source>
        <dbReference type="EnsemblMetazoa" id="G21226.2:cds"/>
    </source>
</evidence>
<evidence type="ECO:0000313" key="3">
    <source>
        <dbReference type="Proteomes" id="UP000005408"/>
    </source>
</evidence>
<dbReference type="EnsemblMetazoa" id="G21226.4">
    <property type="protein sequence ID" value="G21226.4:cds"/>
    <property type="gene ID" value="G21226"/>
</dbReference>
<dbReference type="EnsemblMetazoa" id="G21226.1">
    <property type="protein sequence ID" value="G21226.1:cds"/>
    <property type="gene ID" value="G21226"/>
</dbReference>
<feature type="compositionally biased region" description="Basic and acidic residues" evidence="1">
    <location>
        <begin position="41"/>
        <end position="50"/>
    </location>
</feature>
<evidence type="ECO:0000256" key="1">
    <source>
        <dbReference type="SAM" id="MobiDB-lite"/>
    </source>
</evidence>
<protein>
    <submittedName>
        <fullName evidence="2">Uncharacterized protein</fullName>
    </submittedName>
</protein>
<dbReference type="Proteomes" id="UP000005408">
    <property type="component" value="Unassembled WGS sequence"/>
</dbReference>
<name>A0A8W8JZE6_MAGGI</name>
<keyword evidence="3" id="KW-1185">Reference proteome</keyword>
<reference evidence="2" key="1">
    <citation type="submission" date="2022-08" db="UniProtKB">
        <authorList>
            <consortium name="EnsemblMetazoa"/>
        </authorList>
    </citation>
    <scope>IDENTIFICATION</scope>
    <source>
        <strain evidence="2">05x7-T-G4-1.051#20</strain>
    </source>
</reference>
<dbReference type="SUPFAM" id="SSF50969">
    <property type="entry name" value="YVTN repeat-like/Quinoprotein amine dehydrogenase"/>
    <property type="match status" value="1"/>
</dbReference>
<sequence length="355" mass="39657">MDIVYAELVFDEGSKSSCHMAFCVFEDPADDGKRQSVSSGESRDPDDSAPHRFSSVSTTSELSIRSFVEQMEDDLDMEESIKILTEKWKEEEHEAPSSEHFVCSGISVLGDGRIVVTTKSGEIAVYGTTGKFLTVKKFAESFQGLTRIGSSKDEFAVSCGYCIRFYSAEKNKVHESDKKSIEFNLCDIHDIHYTDNGFIVLCKIQSQVLIKKIDMNGDNLKVLHQTVTPYDHFCCSSEGETIFLILKDQRKIVAMKQDGSVSWELTIDYIPTYVTLVGEDRIAVSLMGRPDVKCLTLTGSVLTPIDTGLDPFRTPLLLSYSKSSESLLLCPEEIKRTKSLKKNPFSKAVSQIKLQ</sequence>
<dbReference type="EnsemblMetazoa" id="G21226.3">
    <property type="protein sequence ID" value="G21226.3:cds"/>
    <property type="gene ID" value="G21226"/>
</dbReference>
<dbReference type="InterPro" id="IPR011044">
    <property type="entry name" value="Quino_amine_DH_bsu"/>
</dbReference>
<dbReference type="AlphaFoldDB" id="A0A8W8JZE6"/>
<proteinExistence type="predicted"/>
<organism evidence="2 3">
    <name type="scientific">Magallana gigas</name>
    <name type="common">Pacific oyster</name>
    <name type="synonym">Crassostrea gigas</name>
    <dbReference type="NCBI Taxonomy" id="29159"/>
    <lineage>
        <taxon>Eukaryota</taxon>
        <taxon>Metazoa</taxon>
        <taxon>Spiralia</taxon>
        <taxon>Lophotrochozoa</taxon>
        <taxon>Mollusca</taxon>
        <taxon>Bivalvia</taxon>
        <taxon>Autobranchia</taxon>
        <taxon>Pteriomorphia</taxon>
        <taxon>Ostreida</taxon>
        <taxon>Ostreoidea</taxon>
        <taxon>Ostreidae</taxon>
        <taxon>Magallana</taxon>
    </lineage>
</organism>